<proteinExistence type="predicted"/>
<sequence>PDYFLTVACNTSWIEITQALPSGQIARDQEDIVNLVFYIKLRKLQREWVTTNTLGEVSTLIWTLEFQKRGLPHAHMLEMMEPAVRLCSTEYVDAAICAKLP</sequence>
<protein>
    <recommendedName>
        <fullName evidence="1">Helitron helicase-like domain-containing protein</fullName>
    </recommendedName>
</protein>
<name>A0A6A6H290_VIRVR</name>
<gene>
    <name evidence="2" type="ORF">EV356DRAFT_418929</name>
</gene>
<dbReference type="Pfam" id="PF14214">
    <property type="entry name" value="Helitron_like_N"/>
    <property type="match status" value="1"/>
</dbReference>
<organism evidence="2 3">
    <name type="scientific">Viridothelium virens</name>
    <name type="common">Speckled blister lichen</name>
    <name type="synonym">Trypethelium virens</name>
    <dbReference type="NCBI Taxonomy" id="1048519"/>
    <lineage>
        <taxon>Eukaryota</taxon>
        <taxon>Fungi</taxon>
        <taxon>Dikarya</taxon>
        <taxon>Ascomycota</taxon>
        <taxon>Pezizomycotina</taxon>
        <taxon>Dothideomycetes</taxon>
        <taxon>Dothideomycetes incertae sedis</taxon>
        <taxon>Trypetheliales</taxon>
        <taxon>Trypetheliaceae</taxon>
        <taxon>Viridothelium</taxon>
    </lineage>
</organism>
<evidence type="ECO:0000259" key="1">
    <source>
        <dbReference type="Pfam" id="PF14214"/>
    </source>
</evidence>
<accession>A0A6A6H290</accession>
<feature type="non-terminal residue" evidence="2">
    <location>
        <position position="1"/>
    </location>
</feature>
<dbReference type="EMBL" id="ML991818">
    <property type="protein sequence ID" value="KAF2232145.1"/>
    <property type="molecule type" value="Genomic_DNA"/>
</dbReference>
<keyword evidence="3" id="KW-1185">Reference proteome</keyword>
<evidence type="ECO:0000313" key="3">
    <source>
        <dbReference type="Proteomes" id="UP000800092"/>
    </source>
</evidence>
<dbReference type="Proteomes" id="UP000800092">
    <property type="component" value="Unassembled WGS sequence"/>
</dbReference>
<feature type="non-terminal residue" evidence="2">
    <location>
        <position position="101"/>
    </location>
</feature>
<evidence type="ECO:0000313" key="2">
    <source>
        <dbReference type="EMBL" id="KAF2232145.1"/>
    </source>
</evidence>
<dbReference type="OrthoDB" id="5425105at2759"/>
<reference evidence="2" key="1">
    <citation type="journal article" date="2020" name="Stud. Mycol.">
        <title>101 Dothideomycetes genomes: a test case for predicting lifestyles and emergence of pathogens.</title>
        <authorList>
            <person name="Haridas S."/>
            <person name="Albert R."/>
            <person name="Binder M."/>
            <person name="Bloem J."/>
            <person name="Labutti K."/>
            <person name="Salamov A."/>
            <person name="Andreopoulos B."/>
            <person name="Baker S."/>
            <person name="Barry K."/>
            <person name="Bills G."/>
            <person name="Bluhm B."/>
            <person name="Cannon C."/>
            <person name="Castanera R."/>
            <person name="Culley D."/>
            <person name="Daum C."/>
            <person name="Ezra D."/>
            <person name="Gonzalez J."/>
            <person name="Henrissat B."/>
            <person name="Kuo A."/>
            <person name="Liang C."/>
            <person name="Lipzen A."/>
            <person name="Lutzoni F."/>
            <person name="Magnuson J."/>
            <person name="Mondo S."/>
            <person name="Nolan M."/>
            <person name="Ohm R."/>
            <person name="Pangilinan J."/>
            <person name="Park H.-J."/>
            <person name="Ramirez L."/>
            <person name="Alfaro M."/>
            <person name="Sun H."/>
            <person name="Tritt A."/>
            <person name="Yoshinaga Y."/>
            <person name="Zwiers L.-H."/>
            <person name="Turgeon B."/>
            <person name="Goodwin S."/>
            <person name="Spatafora J."/>
            <person name="Crous P."/>
            <person name="Grigoriev I."/>
        </authorList>
    </citation>
    <scope>NUCLEOTIDE SEQUENCE</scope>
    <source>
        <strain evidence="2">Tuck. ex Michener</strain>
    </source>
</reference>
<dbReference type="InterPro" id="IPR025476">
    <property type="entry name" value="Helitron_helicase-like"/>
</dbReference>
<dbReference type="AlphaFoldDB" id="A0A6A6H290"/>
<feature type="domain" description="Helitron helicase-like" evidence="1">
    <location>
        <begin position="1"/>
        <end position="77"/>
    </location>
</feature>